<keyword evidence="1" id="KW-0812">Transmembrane</keyword>
<dbReference type="NCBIfam" id="NF037970">
    <property type="entry name" value="vanZ_1"/>
    <property type="match status" value="1"/>
</dbReference>
<evidence type="ECO:0000259" key="2">
    <source>
        <dbReference type="Pfam" id="PF04892"/>
    </source>
</evidence>
<evidence type="ECO:0000313" key="4">
    <source>
        <dbReference type="Proteomes" id="UP000176974"/>
    </source>
</evidence>
<sequence length="125" mass="14597">MKNWLLVFLWLGFISFLSHQPDLKSDLPGAWDFIFRKLAHFFEFAILAWLFFRAPYRNKFGTRQALNQNNNRALIAAIIFSVLFAFFDEWHQGFISGRVPSLKDVGIDSLGVFLSAWLIKKKVIK</sequence>
<feature type="domain" description="VanZ-like" evidence="2">
    <location>
        <begin position="27"/>
        <end position="120"/>
    </location>
</feature>
<feature type="transmembrane region" description="Helical" evidence="1">
    <location>
        <begin position="34"/>
        <end position="52"/>
    </location>
</feature>
<comment type="caution">
    <text evidence="3">The sequence shown here is derived from an EMBL/GenBank/DDBJ whole genome shotgun (WGS) entry which is preliminary data.</text>
</comment>
<protein>
    <recommendedName>
        <fullName evidence="2">VanZ-like domain-containing protein</fullName>
    </recommendedName>
</protein>
<gene>
    <name evidence="3" type="ORF">A2815_02360</name>
</gene>
<feature type="transmembrane region" description="Helical" evidence="1">
    <location>
        <begin position="73"/>
        <end position="90"/>
    </location>
</feature>
<dbReference type="AlphaFoldDB" id="A0A1G2FCP5"/>
<dbReference type="Pfam" id="PF04892">
    <property type="entry name" value="VanZ"/>
    <property type="match status" value="1"/>
</dbReference>
<keyword evidence="1" id="KW-1133">Transmembrane helix</keyword>
<dbReference type="Proteomes" id="UP000176974">
    <property type="component" value="Unassembled WGS sequence"/>
</dbReference>
<reference evidence="3 4" key="1">
    <citation type="journal article" date="2016" name="Nat. Commun.">
        <title>Thousands of microbial genomes shed light on interconnected biogeochemical processes in an aquifer system.</title>
        <authorList>
            <person name="Anantharaman K."/>
            <person name="Brown C.T."/>
            <person name="Hug L.A."/>
            <person name="Sharon I."/>
            <person name="Castelle C.J."/>
            <person name="Probst A.J."/>
            <person name="Thomas B.C."/>
            <person name="Singh A."/>
            <person name="Wilkins M.J."/>
            <person name="Karaoz U."/>
            <person name="Brodie E.L."/>
            <person name="Williams K.H."/>
            <person name="Hubbard S.S."/>
            <person name="Banfield J.F."/>
        </authorList>
    </citation>
    <scope>NUCLEOTIDE SEQUENCE [LARGE SCALE GENOMIC DNA]</scope>
</reference>
<evidence type="ECO:0000256" key="1">
    <source>
        <dbReference type="SAM" id="Phobius"/>
    </source>
</evidence>
<accession>A0A1G2FCP5</accession>
<keyword evidence="1" id="KW-0472">Membrane</keyword>
<dbReference type="InterPro" id="IPR006976">
    <property type="entry name" value="VanZ-like"/>
</dbReference>
<dbReference type="EMBL" id="MHMY01000012">
    <property type="protein sequence ID" value="OGZ35311.1"/>
    <property type="molecule type" value="Genomic_DNA"/>
</dbReference>
<name>A0A1G2FCP5_9BACT</name>
<proteinExistence type="predicted"/>
<evidence type="ECO:0000313" key="3">
    <source>
        <dbReference type="EMBL" id="OGZ35311.1"/>
    </source>
</evidence>
<organism evidence="3 4">
    <name type="scientific">Candidatus Portnoybacteria bacterium RIFCSPHIGHO2_01_FULL_40_12b</name>
    <dbReference type="NCBI Taxonomy" id="1801994"/>
    <lineage>
        <taxon>Bacteria</taxon>
        <taxon>Candidatus Portnoyibacteriota</taxon>
    </lineage>
</organism>